<protein>
    <submittedName>
        <fullName evidence="1">Uncharacterized protein</fullName>
    </submittedName>
</protein>
<reference evidence="1 2" key="1">
    <citation type="submission" date="2017-06" db="EMBL/GenBank/DDBJ databases">
        <title>Ensifer strains isolated from leguminous trees and herbs display diverse denitrification phenotypes with some acting as strong N2O sinks.</title>
        <authorList>
            <person name="Woliy K."/>
            <person name="Mania D."/>
            <person name="Bakken L.R."/>
            <person name="Frostegard A."/>
        </authorList>
    </citation>
    <scope>NUCLEOTIDE SEQUENCE [LARGE SCALE GENOMIC DNA]</scope>
    <source>
        <strain evidence="1 2">AC50a</strain>
    </source>
</reference>
<organism evidence="1 2">
    <name type="scientific">Rhizobium meliloti</name>
    <name type="common">Ensifer meliloti</name>
    <name type="synonym">Sinorhizobium meliloti</name>
    <dbReference type="NCBI Taxonomy" id="382"/>
    <lineage>
        <taxon>Bacteria</taxon>
        <taxon>Pseudomonadati</taxon>
        <taxon>Pseudomonadota</taxon>
        <taxon>Alphaproteobacteria</taxon>
        <taxon>Hyphomicrobiales</taxon>
        <taxon>Rhizobiaceae</taxon>
        <taxon>Sinorhizobium/Ensifer group</taxon>
        <taxon>Sinorhizobium</taxon>
    </lineage>
</organism>
<proteinExistence type="predicted"/>
<comment type="caution">
    <text evidence="1">The sequence shown here is derived from an EMBL/GenBank/DDBJ whole genome shotgun (WGS) entry which is preliminary data.</text>
</comment>
<evidence type="ECO:0000313" key="1">
    <source>
        <dbReference type="EMBL" id="PJR11322.1"/>
    </source>
</evidence>
<dbReference type="AlphaFoldDB" id="A0A2J0YVJ6"/>
<evidence type="ECO:0000313" key="2">
    <source>
        <dbReference type="Proteomes" id="UP000231987"/>
    </source>
</evidence>
<dbReference type="Proteomes" id="UP000231987">
    <property type="component" value="Unassembled WGS sequence"/>
</dbReference>
<accession>A0A2J0YVJ6</accession>
<sequence length="93" mass="10352">MANPEDTPRGGQHFLLAPECRRLTVLDLAKMRDTAAYDWSKMSARPLPFNLLQPVSQGGPLLPQLPGYTHSRLGSHQTRVVGMPLQVWLVFAT</sequence>
<dbReference type="EMBL" id="NJGD01000020">
    <property type="protein sequence ID" value="PJR11322.1"/>
    <property type="molecule type" value="Genomic_DNA"/>
</dbReference>
<name>A0A2J0YVJ6_RHIML</name>
<gene>
    <name evidence="1" type="ORF">CEJ86_28020</name>
</gene>